<dbReference type="AlphaFoldDB" id="A0A1R2C537"/>
<dbReference type="Proteomes" id="UP000187209">
    <property type="component" value="Unassembled WGS sequence"/>
</dbReference>
<evidence type="ECO:0000256" key="2">
    <source>
        <dbReference type="SAM" id="MobiDB-lite"/>
    </source>
</evidence>
<accession>A0A1R2C537</accession>
<reference evidence="3 4" key="1">
    <citation type="submission" date="2016-11" db="EMBL/GenBank/DDBJ databases">
        <title>The macronuclear genome of Stentor coeruleus: a giant cell with tiny introns.</title>
        <authorList>
            <person name="Slabodnick M."/>
            <person name="Ruby J.G."/>
            <person name="Reiff S.B."/>
            <person name="Swart E.C."/>
            <person name="Gosai S."/>
            <person name="Prabakaran S."/>
            <person name="Witkowska E."/>
            <person name="Larue G.E."/>
            <person name="Fisher S."/>
            <person name="Freeman R.M."/>
            <person name="Gunawardena J."/>
            <person name="Chu W."/>
            <person name="Stover N.A."/>
            <person name="Gregory B.D."/>
            <person name="Nowacki M."/>
            <person name="Derisi J."/>
            <person name="Roy S.W."/>
            <person name="Marshall W.F."/>
            <person name="Sood P."/>
        </authorList>
    </citation>
    <scope>NUCLEOTIDE SEQUENCE [LARGE SCALE GENOMIC DNA]</scope>
    <source>
        <strain evidence="3">WM001</strain>
    </source>
</reference>
<dbReference type="EMBL" id="MPUH01000280">
    <property type="protein sequence ID" value="OMJ84089.1"/>
    <property type="molecule type" value="Genomic_DNA"/>
</dbReference>
<proteinExistence type="predicted"/>
<feature type="coiled-coil region" evidence="1">
    <location>
        <begin position="123"/>
        <end position="180"/>
    </location>
</feature>
<evidence type="ECO:0000256" key="1">
    <source>
        <dbReference type="SAM" id="Coils"/>
    </source>
</evidence>
<sequence>MNSFYSKNKQDRSEELAKLEQKRYENLLSQERANRKNIINATKNSIEEAKYRENLKISKDSNIQITNKISQEESPLYNDPKFLNDDSSSVNFKGNEKKSISSSPSQLLLPKINNNPKIPKTIIKLQKSDMQKYKSELDELEEKEHEIQISLEKINLQAYKRKLIASLQTINEEAREMEESLKKSYTGAVITDNKIEEINLENMKGINLDLESKNYIQPINIDLQNESDKNKQLKSVNKSEIFSNFEDNTSARIEINKEITHKTPEIININAKNKKNIPTNSHYSKYKKNFKKTYALNPEKNNKPIKQRFVSKDFVRVNPNIDIKSLFFS</sequence>
<feature type="region of interest" description="Disordered" evidence="2">
    <location>
        <begin position="87"/>
        <end position="107"/>
    </location>
</feature>
<gene>
    <name evidence="3" type="ORF">SteCoe_14839</name>
</gene>
<name>A0A1R2C537_9CILI</name>
<evidence type="ECO:0000313" key="3">
    <source>
        <dbReference type="EMBL" id="OMJ84089.1"/>
    </source>
</evidence>
<protein>
    <submittedName>
        <fullName evidence="3">Uncharacterized protein</fullName>
    </submittedName>
</protein>
<keyword evidence="1" id="KW-0175">Coiled coil</keyword>
<comment type="caution">
    <text evidence="3">The sequence shown here is derived from an EMBL/GenBank/DDBJ whole genome shotgun (WGS) entry which is preliminary data.</text>
</comment>
<evidence type="ECO:0000313" key="4">
    <source>
        <dbReference type="Proteomes" id="UP000187209"/>
    </source>
</evidence>
<organism evidence="3 4">
    <name type="scientific">Stentor coeruleus</name>
    <dbReference type="NCBI Taxonomy" id="5963"/>
    <lineage>
        <taxon>Eukaryota</taxon>
        <taxon>Sar</taxon>
        <taxon>Alveolata</taxon>
        <taxon>Ciliophora</taxon>
        <taxon>Postciliodesmatophora</taxon>
        <taxon>Heterotrichea</taxon>
        <taxon>Heterotrichida</taxon>
        <taxon>Stentoridae</taxon>
        <taxon>Stentor</taxon>
    </lineage>
</organism>
<keyword evidence="4" id="KW-1185">Reference proteome</keyword>